<dbReference type="Proteomes" id="UP000663848">
    <property type="component" value="Unassembled WGS sequence"/>
</dbReference>
<dbReference type="PANTHER" id="PTHR19960:SF11">
    <property type="entry name" value="TEKTIN"/>
    <property type="match status" value="1"/>
</dbReference>
<protein>
    <recommendedName>
        <fullName evidence="3">Tektin</fullName>
    </recommendedName>
</protein>
<organism evidence="5 6">
    <name type="scientific">Rotaria socialis</name>
    <dbReference type="NCBI Taxonomy" id="392032"/>
    <lineage>
        <taxon>Eukaryota</taxon>
        <taxon>Metazoa</taxon>
        <taxon>Spiralia</taxon>
        <taxon>Gnathifera</taxon>
        <taxon>Rotifera</taxon>
        <taxon>Eurotatoria</taxon>
        <taxon>Bdelloidea</taxon>
        <taxon>Philodinida</taxon>
        <taxon>Philodinidae</taxon>
        <taxon>Rotaria</taxon>
    </lineage>
</organism>
<evidence type="ECO:0000256" key="3">
    <source>
        <dbReference type="RuleBase" id="RU367040"/>
    </source>
</evidence>
<dbReference type="InterPro" id="IPR000435">
    <property type="entry name" value="Tektins"/>
</dbReference>
<comment type="caution">
    <text evidence="5">The sequence shown here is derived from an EMBL/GenBank/DDBJ whole genome shotgun (WGS) entry which is preliminary data.</text>
</comment>
<evidence type="ECO:0000256" key="2">
    <source>
        <dbReference type="ARBA" id="ARBA00022490"/>
    </source>
</evidence>
<dbReference type="GO" id="GO:0060271">
    <property type="term" value="P:cilium assembly"/>
    <property type="evidence" value="ECO:0007669"/>
    <property type="project" value="UniProtKB-UniRule"/>
</dbReference>
<keyword evidence="3" id="KW-0969">Cilium</keyword>
<dbReference type="EMBL" id="CAJOBR010027148">
    <property type="protein sequence ID" value="CAF4974851.1"/>
    <property type="molecule type" value="Genomic_DNA"/>
</dbReference>
<evidence type="ECO:0000256" key="1">
    <source>
        <dbReference type="ARBA" id="ARBA00007209"/>
    </source>
</evidence>
<keyword evidence="3" id="KW-0966">Cell projection</keyword>
<evidence type="ECO:0000313" key="6">
    <source>
        <dbReference type="Proteomes" id="UP000663848"/>
    </source>
</evidence>
<dbReference type="Pfam" id="PF03148">
    <property type="entry name" value="Tektin"/>
    <property type="match status" value="1"/>
</dbReference>
<dbReference type="GO" id="GO:0005634">
    <property type="term" value="C:nucleus"/>
    <property type="evidence" value="ECO:0007669"/>
    <property type="project" value="TreeGrafter"/>
</dbReference>
<keyword evidence="2" id="KW-0963">Cytoplasm</keyword>
<comment type="similarity">
    <text evidence="1 3">Belongs to the tektin family.</text>
</comment>
<comment type="subcellular location">
    <subcellularLocation>
        <location evidence="3">Cytoplasm</location>
        <location evidence="3">Cytoskeleton</location>
        <location evidence="3">Cilium axoneme</location>
    </subcellularLocation>
</comment>
<dbReference type="AlphaFoldDB" id="A0A821Z9T0"/>
<feature type="coiled-coil region" evidence="4">
    <location>
        <begin position="32"/>
        <end position="59"/>
    </location>
</feature>
<dbReference type="GO" id="GO:0015630">
    <property type="term" value="C:microtubule cytoskeleton"/>
    <property type="evidence" value="ECO:0007669"/>
    <property type="project" value="UniProtKB-UniRule"/>
</dbReference>
<sequence>REKDEQAFKNNFESSRRLGERINDIEYWKCELEKTKDKMKRKIDEVEFKRREVERLLGETEKPLRIAQENLYEREKRQGIDLVHDNVERELIREIDTIKLSQQKLRQMLERLNTQNAINRASLHELERDAQDKFRARVLDSAAHNVKTTSRGINFYQGIESVDNT</sequence>
<name>A0A821Z9T0_9BILA</name>
<accession>A0A821Z9T0</accession>
<dbReference type="InterPro" id="IPR048256">
    <property type="entry name" value="Tektin-like"/>
</dbReference>
<dbReference type="GO" id="GO:0005930">
    <property type="term" value="C:axoneme"/>
    <property type="evidence" value="ECO:0007669"/>
    <property type="project" value="UniProtKB-SubCell"/>
</dbReference>
<reference evidence="5" key="1">
    <citation type="submission" date="2021-02" db="EMBL/GenBank/DDBJ databases">
        <authorList>
            <person name="Nowell W R."/>
        </authorList>
    </citation>
    <scope>NUCLEOTIDE SEQUENCE</scope>
</reference>
<proteinExistence type="inferred from homology"/>
<gene>
    <name evidence="5" type="ORF">QYT958_LOCUS35570</name>
</gene>
<evidence type="ECO:0000313" key="5">
    <source>
        <dbReference type="EMBL" id="CAF4974851.1"/>
    </source>
</evidence>
<keyword evidence="3" id="KW-0282">Flagellum</keyword>
<dbReference type="PANTHER" id="PTHR19960">
    <property type="entry name" value="TEKTIN"/>
    <property type="match status" value="1"/>
</dbReference>
<keyword evidence="4" id="KW-0175">Coiled coil</keyword>
<dbReference type="GO" id="GO:0060294">
    <property type="term" value="P:cilium movement involved in cell motility"/>
    <property type="evidence" value="ECO:0007669"/>
    <property type="project" value="UniProtKB-UniRule"/>
</dbReference>
<evidence type="ECO:0000256" key="4">
    <source>
        <dbReference type="SAM" id="Coils"/>
    </source>
</evidence>
<feature type="coiled-coil region" evidence="4">
    <location>
        <begin position="95"/>
        <end position="129"/>
    </location>
</feature>
<feature type="non-terminal residue" evidence="5">
    <location>
        <position position="1"/>
    </location>
</feature>